<dbReference type="Gene3D" id="3.80.10.10">
    <property type="entry name" value="Ribonuclease Inhibitor"/>
    <property type="match status" value="1"/>
</dbReference>
<dbReference type="EMBL" id="JAJVCZ030000006">
    <property type="protein sequence ID" value="KAL0259050.1"/>
    <property type="molecule type" value="Genomic_DNA"/>
</dbReference>
<gene>
    <name evidence="1" type="ORF">SLS55_006555</name>
</gene>
<sequence>MSFHHAILKLSNLKHVEAKFGRHFNRIQTWRDYQFEPSKFNSHGTHPSDDVYFATRAVLLRALGLRNSLSDSLTSLHLDITEELWAVGELDRFWREDEESGSYRGHLDENLVQRQVHLMEDSFTHLTDLHIRVLENGFPTPHRDLILPQLLRKATKLERLDLSLPTNWHAASNRELEDILGRVVSGVCWPSLREVTLQVNFTFNSLLNFLSAHAKTLTSLTLYRCDMLDGTWPDMYRAMRAIHFDKLHHLDFSECADEDLVMLSLLVFSHESMAVSHHSLYEMKELWMGYSEDIYPFILRHTNFMPPLFRCGYYDSEDEEDEAECFS</sequence>
<keyword evidence="2" id="KW-1185">Reference proteome</keyword>
<dbReference type="InterPro" id="IPR032675">
    <property type="entry name" value="LRR_dom_sf"/>
</dbReference>
<comment type="caution">
    <text evidence="1">The sequence shown here is derived from an EMBL/GenBank/DDBJ whole genome shotgun (WGS) entry which is preliminary data.</text>
</comment>
<dbReference type="SUPFAM" id="SSF52047">
    <property type="entry name" value="RNI-like"/>
    <property type="match status" value="1"/>
</dbReference>
<dbReference type="RefSeq" id="XP_066632079.1">
    <property type="nucleotide sequence ID" value="XM_066777984.1"/>
</dbReference>
<name>A0ABR3CFT1_9PEZI</name>
<proteinExistence type="predicted"/>
<evidence type="ECO:0000313" key="1">
    <source>
        <dbReference type="EMBL" id="KAL0259050.1"/>
    </source>
</evidence>
<protein>
    <submittedName>
        <fullName evidence="1">Uncharacterized protein</fullName>
    </submittedName>
</protein>
<dbReference type="Proteomes" id="UP001430584">
    <property type="component" value="Unassembled WGS sequence"/>
</dbReference>
<reference evidence="1 2" key="1">
    <citation type="submission" date="2024-02" db="EMBL/GenBank/DDBJ databases">
        <title>De novo assembly and annotation of 12 fungi associated with fruit tree decline syndrome in Ontario, Canada.</title>
        <authorList>
            <person name="Sulman M."/>
            <person name="Ellouze W."/>
            <person name="Ilyukhin E."/>
        </authorList>
    </citation>
    <scope>NUCLEOTIDE SEQUENCE [LARGE SCALE GENOMIC DNA]</scope>
    <source>
        <strain evidence="1 2">FDS-637</strain>
    </source>
</reference>
<dbReference type="GeneID" id="92010640"/>
<accession>A0ABR3CFT1</accession>
<evidence type="ECO:0000313" key="2">
    <source>
        <dbReference type="Proteomes" id="UP001430584"/>
    </source>
</evidence>
<organism evidence="1 2">
    <name type="scientific">Diplodia seriata</name>
    <dbReference type="NCBI Taxonomy" id="420778"/>
    <lineage>
        <taxon>Eukaryota</taxon>
        <taxon>Fungi</taxon>
        <taxon>Dikarya</taxon>
        <taxon>Ascomycota</taxon>
        <taxon>Pezizomycotina</taxon>
        <taxon>Dothideomycetes</taxon>
        <taxon>Dothideomycetes incertae sedis</taxon>
        <taxon>Botryosphaeriales</taxon>
        <taxon>Botryosphaeriaceae</taxon>
        <taxon>Diplodia</taxon>
    </lineage>
</organism>